<dbReference type="InterPro" id="IPR008928">
    <property type="entry name" value="6-hairpin_glycosidase_sf"/>
</dbReference>
<dbReference type="Pfam" id="PF22124">
    <property type="entry name" value="Glyco_hydro_95_cat"/>
    <property type="match status" value="1"/>
</dbReference>
<comment type="caution">
    <text evidence="4">The sequence shown here is derived from an EMBL/GenBank/DDBJ whole genome shotgun (WGS) entry which is preliminary data.</text>
</comment>
<dbReference type="GO" id="GO:0005975">
    <property type="term" value="P:carbohydrate metabolic process"/>
    <property type="evidence" value="ECO:0007669"/>
    <property type="project" value="InterPro"/>
</dbReference>
<dbReference type="InterPro" id="IPR049053">
    <property type="entry name" value="AFCA-like_C"/>
</dbReference>
<organism evidence="4 5">
    <name type="scientific">Paenibacillus roseus</name>
    <dbReference type="NCBI Taxonomy" id="2798579"/>
    <lineage>
        <taxon>Bacteria</taxon>
        <taxon>Bacillati</taxon>
        <taxon>Bacillota</taxon>
        <taxon>Bacilli</taxon>
        <taxon>Bacillales</taxon>
        <taxon>Paenibacillaceae</taxon>
        <taxon>Paenibacillus</taxon>
    </lineage>
</organism>
<dbReference type="Gene3D" id="2.60.40.1180">
    <property type="entry name" value="Golgi alpha-mannosidase II"/>
    <property type="match status" value="1"/>
</dbReference>
<dbReference type="EMBL" id="JAELUP010000003">
    <property type="protein sequence ID" value="MBJ6359949.1"/>
    <property type="molecule type" value="Genomic_DNA"/>
</dbReference>
<dbReference type="InterPro" id="IPR027414">
    <property type="entry name" value="GH95_N_dom"/>
</dbReference>
<evidence type="ECO:0000313" key="5">
    <source>
        <dbReference type="Proteomes" id="UP000640274"/>
    </source>
</evidence>
<feature type="domain" description="Glycosyl hydrolase family 95 catalytic" evidence="3">
    <location>
        <begin position="284"/>
        <end position="699"/>
    </location>
</feature>
<dbReference type="Pfam" id="PF21307">
    <property type="entry name" value="Glyco_hydro_95_C"/>
    <property type="match status" value="1"/>
</dbReference>
<dbReference type="InterPro" id="IPR012341">
    <property type="entry name" value="6hp_glycosidase-like_sf"/>
</dbReference>
<accession>A0A934MP05</accession>
<evidence type="ECO:0000313" key="4">
    <source>
        <dbReference type="EMBL" id="MBJ6359949.1"/>
    </source>
</evidence>
<dbReference type="Gene3D" id="1.50.10.10">
    <property type="match status" value="1"/>
</dbReference>
<dbReference type="PIRSF" id="PIRSF007663">
    <property type="entry name" value="UCP007663"/>
    <property type="match status" value="1"/>
</dbReference>
<name>A0A934MP05_9BACL</name>
<dbReference type="Proteomes" id="UP000640274">
    <property type="component" value="Unassembled WGS sequence"/>
</dbReference>
<dbReference type="PANTHER" id="PTHR31084">
    <property type="entry name" value="ALPHA-L-FUCOSIDASE 2"/>
    <property type="match status" value="1"/>
</dbReference>
<dbReference type="PANTHER" id="PTHR31084:SF0">
    <property type="entry name" value="ALPHA-L-FUCOSIDASE 2"/>
    <property type="match status" value="1"/>
</dbReference>
<proteinExistence type="predicted"/>
<gene>
    <name evidence="4" type="ORF">JFN88_01260</name>
</gene>
<feature type="domain" description="Glycosyl hydrolase family 95 N-terminal" evidence="1">
    <location>
        <begin position="9"/>
        <end position="256"/>
    </location>
</feature>
<dbReference type="InterPro" id="IPR013780">
    <property type="entry name" value="Glyco_hydro_b"/>
</dbReference>
<dbReference type="SUPFAM" id="SSF48208">
    <property type="entry name" value="Six-hairpin glycosidases"/>
    <property type="match status" value="1"/>
</dbReference>
<feature type="domain" description="Alpha fucosidase A-like C-terminal" evidence="2">
    <location>
        <begin position="701"/>
        <end position="794"/>
    </location>
</feature>
<protein>
    <submittedName>
        <fullName evidence="4">Glycoside hydrolase family 95 protein</fullName>
    </submittedName>
</protein>
<sequence>MYKTKPVTLQYGRPAIAWTEALPIGNGRLGAMVFGGVDRERIALNEDTLWSGYPKDWNNPGAKEILPRVRELIKEGRYAEADRIGQEMMGPYTQSYLPLGDIHLRFDHGSVYHSYKRTLDVDNAVTTVEYVIGGVTYTRELFASYPDQVIVLRLTASTPGMLSVHAGLSSPLRYKTAAAGDRFHLRGTAPEYTAPNYFNTAKPVIYGDAESSNAMKFEGCLSVQIEDGRVEIDGDGIHVLDSTSATFLFSASTSFNGFDKNPGKEGKDAAAEAVKLIGQAEARSYGQLRQAHIADYRSLYDRVQLHLGDSTAPEGISTEDRIAEYGASDPALVTLLFQYGRYLTIASSRAGSQATNLQGIWNESTRPPWSSNYTLNINTQMNYWPVETCNLAECHEPLFDLIGNLYKTGTETASVNYGARGWTVHHNTDIWAQSAPVGDYGDGDPIWVLWPMAGVWLTQHLWEHYQFGGNEEFLRERAYPVMKGAALFCLDFLHEDSEGRLITSPSTSPEHKFRTADGEFGLSAATTMDLTLIWELFTNCIRAAEELGIDEAFVSEVATVRDKLFPLQIGKYGQLQEWYKDYEDGDIHHRHVSHLFGVYPGRQLTKEQTPELFEAAKQSLIRRGDEGTGWSLGWKVALWARFGDGNRALGLIANLLRLVKDSEPDNYHRGGVYANLFDAHPPFQIDGNFAASAGIVEMLLQSHEPYLYLLPSLPDSWSEGSVTGLRARGGYEISLTWGEGKLREAEIVSAQDGDLSVRTSVPVTVLQNGKPVQAGESAHDIVTFAAKAGSTYKLVRQG</sequence>
<dbReference type="RefSeq" id="WP_199017474.1">
    <property type="nucleotide sequence ID" value="NZ_JAELUP010000003.1"/>
</dbReference>
<dbReference type="InterPro" id="IPR054363">
    <property type="entry name" value="GH95_cat"/>
</dbReference>
<dbReference type="Pfam" id="PF14498">
    <property type="entry name" value="Glyco_hyd_65N_2"/>
    <property type="match status" value="1"/>
</dbReference>
<dbReference type="GO" id="GO:0004560">
    <property type="term" value="F:alpha-L-fucosidase activity"/>
    <property type="evidence" value="ECO:0007669"/>
    <property type="project" value="InterPro"/>
</dbReference>
<dbReference type="AlphaFoldDB" id="A0A934MP05"/>
<reference evidence="4" key="1">
    <citation type="submission" date="2020-12" db="EMBL/GenBank/DDBJ databases">
        <authorList>
            <person name="Huq M.A."/>
        </authorList>
    </citation>
    <scope>NUCLEOTIDE SEQUENCE</scope>
    <source>
        <strain evidence="4">MAHUQ-46</strain>
    </source>
</reference>
<dbReference type="Gene3D" id="2.70.98.50">
    <property type="entry name" value="putative glycoside hydrolase family protein from bacillus halodurans"/>
    <property type="match status" value="1"/>
</dbReference>
<evidence type="ECO:0000259" key="3">
    <source>
        <dbReference type="Pfam" id="PF22124"/>
    </source>
</evidence>
<evidence type="ECO:0000259" key="1">
    <source>
        <dbReference type="Pfam" id="PF14498"/>
    </source>
</evidence>
<dbReference type="InterPro" id="IPR016518">
    <property type="entry name" value="Alpha-L-fucosidase"/>
</dbReference>
<keyword evidence="5" id="KW-1185">Reference proteome</keyword>
<keyword evidence="4" id="KW-0378">Hydrolase</keyword>
<dbReference type="FunFam" id="1.50.10.10:FF:000028">
    <property type="entry name" value="Alpha-L-fucosidase 2"/>
    <property type="match status" value="1"/>
</dbReference>
<evidence type="ECO:0000259" key="2">
    <source>
        <dbReference type="Pfam" id="PF21307"/>
    </source>
</evidence>